<reference evidence="1 2" key="1">
    <citation type="submission" date="2023-10" db="EMBL/GenBank/DDBJ databases">
        <title>Surface-active antibiotics is a multifunctional adaptation for post-fire microbes.</title>
        <authorList>
            <person name="Liu M.D."/>
            <person name="Du Y."/>
            <person name="Koupaei S.K."/>
            <person name="Kim N.R."/>
            <person name="Zhang W."/>
            <person name="Traxler M.F."/>
        </authorList>
    </citation>
    <scope>NUCLEOTIDE SEQUENCE [LARGE SCALE GENOMIC DNA]</scope>
    <source>
        <strain evidence="1 2">F3</strain>
    </source>
</reference>
<dbReference type="EMBL" id="CP136513">
    <property type="protein sequence ID" value="WOD20098.1"/>
    <property type="molecule type" value="Genomic_DNA"/>
</dbReference>
<organism evidence="1 2">
    <name type="scientific">Paraburkholderia kirstenboschensis</name>
    <dbReference type="NCBI Taxonomy" id="1245436"/>
    <lineage>
        <taxon>Bacteria</taxon>
        <taxon>Pseudomonadati</taxon>
        <taxon>Pseudomonadota</taxon>
        <taxon>Betaproteobacteria</taxon>
        <taxon>Burkholderiales</taxon>
        <taxon>Burkholderiaceae</taxon>
        <taxon>Paraburkholderia</taxon>
    </lineage>
</organism>
<dbReference type="Proteomes" id="UP001302652">
    <property type="component" value="Chromosome 1"/>
</dbReference>
<sequence>MRRFQNHACEFVYSDKRVAARLIRTRPSSKELAANCKTIRLKRISNRVCKGRKMHLFSRLFRNDPRLQACLTSDPAHITPGCVGDSVGKIQTALAYLDGAQIVALELETKRYGPSTAAAVLAYKQKRNIINRAYQTKADNIVGKMTIAALDKEIAQRERQTRITIESVCCRFDQKTGAPV</sequence>
<name>A0ABZ0ESE0_9BURK</name>
<keyword evidence="2" id="KW-1185">Reference proteome</keyword>
<evidence type="ECO:0000313" key="1">
    <source>
        <dbReference type="EMBL" id="WOD20098.1"/>
    </source>
</evidence>
<proteinExistence type="predicted"/>
<dbReference type="InterPro" id="IPR036366">
    <property type="entry name" value="PGBDSf"/>
</dbReference>
<dbReference type="Gene3D" id="1.10.101.10">
    <property type="entry name" value="PGBD-like superfamily/PGBD"/>
    <property type="match status" value="1"/>
</dbReference>
<dbReference type="RefSeq" id="WP_317022071.1">
    <property type="nucleotide sequence ID" value="NZ_CP136513.1"/>
</dbReference>
<evidence type="ECO:0000313" key="2">
    <source>
        <dbReference type="Proteomes" id="UP001302652"/>
    </source>
</evidence>
<protein>
    <submittedName>
        <fullName evidence="1">Uncharacterized protein</fullName>
    </submittedName>
</protein>
<gene>
    <name evidence="1" type="ORF">RW095_28285</name>
</gene>
<accession>A0ABZ0ESE0</accession>
<dbReference type="InterPro" id="IPR036365">
    <property type="entry name" value="PGBD-like_sf"/>
</dbReference>
<dbReference type="SUPFAM" id="SSF47090">
    <property type="entry name" value="PGBD-like"/>
    <property type="match status" value="1"/>
</dbReference>